<keyword evidence="7" id="KW-1185">Reference proteome</keyword>
<comment type="similarity">
    <text evidence="1">Belongs to the ABC transporter superfamily.</text>
</comment>
<sequence>MTQTIVFTGVRVEAEDGRPILHDLTLTLKEARVGIIGANGAGKSTLIRLINGLAKPAAGTVEVDGMSVAKEVRAVRRKVGFLFQHPDAQIVMPTPAEDIAFGLKGLKLDKAEVARRVAAALARFGLAGFDDRPAYMLSGGEKQRLALAGVMALDPEILVMDEPTTMLDLAGRRMFARLVAGLAQRVVLATHDLDLLAAYDRVLVIDGGRIVHDGPPAQARAFYETLISARDGG</sequence>
<gene>
    <name evidence="6" type="ordered locus">Rru_A3688</name>
</gene>
<evidence type="ECO:0000313" key="7">
    <source>
        <dbReference type="Proteomes" id="UP000001929"/>
    </source>
</evidence>
<dbReference type="RefSeq" id="WP_011391435.1">
    <property type="nucleotide sequence ID" value="NC_007643.1"/>
</dbReference>
<dbReference type="Proteomes" id="UP000001929">
    <property type="component" value="Chromosome"/>
</dbReference>
<name>Q2RN13_RHORT</name>
<evidence type="ECO:0000256" key="2">
    <source>
        <dbReference type="ARBA" id="ARBA00022448"/>
    </source>
</evidence>
<dbReference type="GO" id="GO:0016887">
    <property type="term" value="F:ATP hydrolysis activity"/>
    <property type="evidence" value="ECO:0007669"/>
    <property type="project" value="InterPro"/>
</dbReference>
<evidence type="ECO:0000256" key="1">
    <source>
        <dbReference type="ARBA" id="ARBA00005417"/>
    </source>
</evidence>
<evidence type="ECO:0000256" key="3">
    <source>
        <dbReference type="ARBA" id="ARBA00022741"/>
    </source>
</evidence>
<accession>Q2RN13</accession>
<dbReference type="SUPFAM" id="SSF52540">
    <property type="entry name" value="P-loop containing nucleoside triphosphate hydrolases"/>
    <property type="match status" value="1"/>
</dbReference>
<protein>
    <submittedName>
        <fullName evidence="6">ABC transporter component</fullName>
        <ecNumber evidence="6">3.6.3.25</ecNumber>
    </submittedName>
</protein>
<dbReference type="GO" id="GO:0042626">
    <property type="term" value="F:ATPase-coupled transmembrane transporter activity"/>
    <property type="evidence" value="ECO:0007669"/>
    <property type="project" value="TreeGrafter"/>
</dbReference>
<feature type="domain" description="ABC transporter" evidence="5">
    <location>
        <begin position="5"/>
        <end position="232"/>
    </location>
</feature>
<evidence type="ECO:0000256" key="4">
    <source>
        <dbReference type="ARBA" id="ARBA00022840"/>
    </source>
</evidence>
<dbReference type="Gene3D" id="3.40.50.300">
    <property type="entry name" value="P-loop containing nucleotide triphosphate hydrolases"/>
    <property type="match status" value="1"/>
</dbReference>
<evidence type="ECO:0000259" key="5">
    <source>
        <dbReference type="PROSITE" id="PS50893"/>
    </source>
</evidence>
<keyword evidence="2" id="KW-0813">Transport</keyword>
<dbReference type="AlphaFoldDB" id="Q2RN13"/>
<dbReference type="SMART" id="SM00382">
    <property type="entry name" value="AAA"/>
    <property type="match status" value="1"/>
</dbReference>
<dbReference type="Pfam" id="PF00005">
    <property type="entry name" value="ABC_tran"/>
    <property type="match status" value="1"/>
</dbReference>
<evidence type="ECO:0000313" key="6">
    <source>
        <dbReference type="EMBL" id="ABC24482.1"/>
    </source>
</evidence>
<dbReference type="GO" id="GO:0043190">
    <property type="term" value="C:ATP-binding cassette (ABC) transporter complex"/>
    <property type="evidence" value="ECO:0007669"/>
    <property type="project" value="TreeGrafter"/>
</dbReference>
<dbReference type="GO" id="GO:0005524">
    <property type="term" value="F:ATP binding"/>
    <property type="evidence" value="ECO:0007669"/>
    <property type="project" value="UniProtKB-KW"/>
</dbReference>
<dbReference type="CDD" id="cd03225">
    <property type="entry name" value="ABC_cobalt_CbiO_domain1"/>
    <property type="match status" value="1"/>
</dbReference>
<dbReference type="KEGG" id="rru:Rru_A3688"/>
<dbReference type="InterPro" id="IPR015856">
    <property type="entry name" value="ABC_transpr_CbiO/EcfA_su"/>
</dbReference>
<dbReference type="EMBL" id="CP000230">
    <property type="protein sequence ID" value="ABC24482.1"/>
    <property type="molecule type" value="Genomic_DNA"/>
</dbReference>
<dbReference type="InterPro" id="IPR003593">
    <property type="entry name" value="AAA+_ATPase"/>
</dbReference>
<dbReference type="PANTHER" id="PTHR43553:SF24">
    <property type="entry name" value="ENERGY-COUPLING FACTOR TRANSPORTER ATP-BINDING PROTEIN ECFA1"/>
    <property type="match status" value="1"/>
</dbReference>
<dbReference type="eggNOG" id="COG1122">
    <property type="taxonomic scope" value="Bacteria"/>
</dbReference>
<proteinExistence type="inferred from homology"/>
<dbReference type="PATRIC" id="fig|269796.9.peg.3811"/>
<dbReference type="InterPro" id="IPR050095">
    <property type="entry name" value="ECF_ABC_transporter_ATP-bd"/>
</dbReference>
<dbReference type="PANTHER" id="PTHR43553">
    <property type="entry name" value="HEAVY METAL TRANSPORTER"/>
    <property type="match status" value="1"/>
</dbReference>
<dbReference type="PhylomeDB" id="Q2RN13"/>
<keyword evidence="4" id="KW-0067">ATP-binding</keyword>
<dbReference type="PROSITE" id="PS00211">
    <property type="entry name" value="ABC_TRANSPORTER_1"/>
    <property type="match status" value="1"/>
</dbReference>
<reference evidence="6 7" key="1">
    <citation type="journal article" date="2011" name="Stand. Genomic Sci.">
        <title>Complete genome sequence of Rhodospirillum rubrum type strain (S1).</title>
        <authorList>
            <person name="Munk A.C."/>
            <person name="Copeland A."/>
            <person name="Lucas S."/>
            <person name="Lapidus A."/>
            <person name="Del Rio T.G."/>
            <person name="Barry K."/>
            <person name="Detter J.C."/>
            <person name="Hammon N."/>
            <person name="Israni S."/>
            <person name="Pitluck S."/>
            <person name="Brettin T."/>
            <person name="Bruce D."/>
            <person name="Han C."/>
            <person name="Tapia R."/>
            <person name="Gilna P."/>
            <person name="Schmutz J."/>
            <person name="Larimer F."/>
            <person name="Land M."/>
            <person name="Kyrpides N.C."/>
            <person name="Mavromatis K."/>
            <person name="Richardson P."/>
            <person name="Rohde M."/>
            <person name="Goker M."/>
            <person name="Klenk H.P."/>
            <person name="Zhang Y."/>
            <person name="Roberts G.P."/>
            <person name="Reslewic S."/>
            <person name="Schwartz D.C."/>
        </authorList>
    </citation>
    <scope>NUCLEOTIDE SEQUENCE [LARGE SCALE GENOMIC DNA]</scope>
    <source>
        <strain evidence="7">ATCC 11170 / ATH 1.1.1 / DSM 467 / LMG 4362 / NCIMB 8255 / S1</strain>
    </source>
</reference>
<dbReference type="InterPro" id="IPR017871">
    <property type="entry name" value="ABC_transporter-like_CS"/>
</dbReference>
<dbReference type="EnsemblBacteria" id="ABC24482">
    <property type="protein sequence ID" value="ABC24482"/>
    <property type="gene ID" value="Rru_A3688"/>
</dbReference>
<dbReference type="InterPro" id="IPR027417">
    <property type="entry name" value="P-loop_NTPase"/>
</dbReference>
<dbReference type="HOGENOM" id="CLU_000604_1_22_5"/>
<organism evidence="6 7">
    <name type="scientific">Rhodospirillum rubrum (strain ATCC 11170 / ATH 1.1.1 / DSM 467 / LMG 4362 / NCIMB 8255 / S1)</name>
    <dbReference type="NCBI Taxonomy" id="269796"/>
    <lineage>
        <taxon>Bacteria</taxon>
        <taxon>Pseudomonadati</taxon>
        <taxon>Pseudomonadota</taxon>
        <taxon>Alphaproteobacteria</taxon>
        <taxon>Rhodospirillales</taxon>
        <taxon>Rhodospirillaceae</taxon>
        <taxon>Rhodospirillum</taxon>
    </lineage>
</organism>
<dbReference type="EC" id="3.6.3.25" evidence="6"/>
<keyword evidence="6" id="KW-0378">Hydrolase</keyword>
<dbReference type="InterPro" id="IPR003439">
    <property type="entry name" value="ABC_transporter-like_ATP-bd"/>
</dbReference>
<dbReference type="PROSITE" id="PS50893">
    <property type="entry name" value="ABC_TRANSPORTER_2"/>
    <property type="match status" value="1"/>
</dbReference>
<dbReference type="STRING" id="269796.Rru_A3688"/>
<keyword evidence="3" id="KW-0547">Nucleotide-binding</keyword>